<keyword evidence="6" id="KW-1185">Reference proteome</keyword>
<evidence type="ECO:0000313" key="6">
    <source>
        <dbReference type="Proteomes" id="UP001229421"/>
    </source>
</evidence>
<dbReference type="GO" id="GO:0005524">
    <property type="term" value="F:ATP binding"/>
    <property type="evidence" value="ECO:0007669"/>
    <property type="project" value="InterPro"/>
</dbReference>
<accession>A0AAD8LDY0</accession>
<feature type="compositionally biased region" description="Basic and acidic residues" evidence="3">
    <location>
        <begin position="57"/>
        <end position="66"/>
    </location>
</feature>
<evidence type="ECO:0000256" key="3">
    <source>
        <dbReference type="SAM" id="MobiDB-lite"/>
    </source>
</evidence>
<dbReference type="PANTHER" id="PTHR45621">
    <property type="entry name" value="OS01G0588500 PROTEIN-RELATED"/>
    <property type="match status" value="1"/>
</dbReference>
<keyword evidence="2" id="KW-0472">Membrane</keyword>
<dbReference type="Proteomes" id="UP001229421">
    <property type="component" value="Unassembled WGS sequence"/>
</dbReference>
<dbReference type="PROSITE" id="PS50011">
    <property type="entry name" value="PROTEIN_KINASE_DOM"/>
    <property type="match status" value="1"/>
</dbReference>
<dbReference type="Pfam" id="PF07714">
    <property type="entry name" value="PK_Tyr_Ser-Thr"/>
    <property type="match status" value="1"/>
</dbReference>
<dbReference type="SUPFAM" id="SSF56112">
    <property type="entry name" value="Protein kinase-like (PK-like)"/>
    <property type="match status" value="1"/>
</dbReference>
<sequence length="365" mass="41843">MTVIVASLQVILELQHKHDNFADSLSPTGFTWKIHKYLASMTKQNSDRRSSSSTSKTESDHSETPHQHGILVARDLKIFIYDELKCASRDFGKDTRLGKGNGTVYKGWVDKMTYLPCMHDTGSPIVIKRLSYNSYKHFDPDMLKEFYHPNLVELIGYCLEGEHLFLVYEFMPNGNLKDLLCSGAIAQLPLVVKVKIVVGVARVIVFLQTVGEYRLQRRKILLDEGFAAKLLDYDVMKMVHGHYPNKDLLSGHYYPGFKVLTGRQIFYENEVQKIDDFLLQRGKLSLSHIAKSCLEMCDDVDSESKLLTMLEEYDKFVPEITKETFTKSNESYLSLREVYTMKGHIDSVVELKGLNMDTDQLHYSV</sequence>
<dbReference type="Gene3D" id="6.10.140.890">
    <property type="match status" value="1"/>
</dbReference>
<name>A0AAD8LDY0_TARER</name>
<feature type="region of interest" description="Disordered" evidence="3">
    <location>
        <begin position="43"/>
        <end position="66"/>
    </location>
</feature>
<dbReference type="EMBL" id="JAUHHV010000001">
    <property type="protein sequence ID" value="KAK1437436.1"/>
    <property type="molecule type" value="Genomic_DNA"/>
</dbReference>
<organism evidence="5 6">
    <name type="scientific">Tagetes erecta</name>
    <name type="common">African marigold</name>
    <dbReference type="NCBI Taxonomy" id="13708"/>
    <lineage>
        <taxon>Eukaryota</taxon>
        <taxon>Viridiplantae</taxon>
        <taxon>Streptophyta</taxon>
        <taxon>Embryophyta</taxon>
        <taxon>Tracheophyta</taxon>
        <taxon>Spermatophyta</taxon>
        <taxon>Magnoliopsida</taxon>
        <taxon>eudicotyledons</taxon>
        <taxon>Gunneridae</taxon>
        <taxon>Pentapetalae</taxon>
        <taxon>asterids</taxon>
        <taxon>campanulids</taxon>
        <taxon>Asterales</taxon>
        <taxon>Asteraceae</taxon>
        <taxon>Asteroideae</taxon>
        <taxon>Heliantheae alliance</taxon>
        <taxon>Tageteae</taxon>
        <taxon>Tagetes</taxon>
    </lineage>
</organism>
<feature type="domain" description="Protein kinase" evidence="4">
    <location>
        <begin position="91"/>
        <end position="365"/>
    </location>
</feature>
<proteinExistence type="predicted"/>
<evidence type="ECO:0000313" key="5">
    <source>
        <dbReference type="EMBL" id="KAK1437436.1"/>
    </source>
</evidence>
<dbReference type="InterPro" id="IPR001245">
    <property type="entry name" value="Ser-Thr/Tyr_kinase_cat_dom"/>
</dbReference>
<dbReference type="InterPro" id="IPR050823">
    <property type="entry name" value="Plant_Ser_Thr_Prot_Kinase"/>
</dbReference>
<dbReference type="InterPro" id="IPR000719">
    <property type="entry name" value="Prot_kinase_dom"/>
</dbReference>
<keyword evidence="2" id="KW-1003">Cell membrane</keyword>
<dbReference type="Gene3D" id="1.10.510.10">
    <property type="entry name" value="Transferase(Phosphotransferase) domain 1"/>
    <property type="match status" value="1"/>
</dbReference>
<protein>
    <recommendedName>
        <fullName evidence="4">Protein kinase domain-containing protein</fullName>
    </recommendedName>
</protein>
<comment type="subcellular location">
    <subcellularLocation>
        <location evidence="1">Cell membrane</location>
    </subcellularLocation>
</comment>
<dbReference type="GO" id="GO:0004672">
    <property type="term" value="F:protein kinase activity"/>
    <property type="evidence" value="ECO:0007669"/>
    <property type="project" value="InterPro"/>
</dbReference>
<dbReference type="GO" id="GO:0005886">
    <property type="term" value="C:plasma membrane"/>
    <property type="evidence" value="ECO:0007669"/>
    <property type="project" value="UniProtKB-SubCell"/>
</dbReference>
<dbReference type="AlphaFoldDB" id="A0AAD8LDY0"/>
<gene>
    <name evidence="5" type="ORF">QVD17_03227</name>
</gene>
<evidence type="ECO:0000256" key="2">
    <source>
        <dbReference type="ARBA" id="ARBA00022475"/>
    </source>
</evidence>
<evidence type="ECO:0000259" key="4">
    <source>
        <dbReference type="PROSITE" id="PS50011"/>
    </source>
</evidence>
<reference evidence="5" key="1">
    <citation type="journal article" date="2023" name="bioRxiv">
        <title>Improved chromosome-level genome assembly for marigold (Tagetes erecta).</title>
        <authorList>
            <person name="Jiang F."/>
            <person name="Yuan L."/>
            <person name="Wang S."/>
            <person name="Wang H."/>
            <person name="Xu D."/>
            <person name="Wang A."/>
            <person name="Fan W."/>
        </authorList>
    </citation>
    <scope>NUCLEOTIDE SEQUENCE</scope>
    <source>
        <strain evidence="5">WSJ</strain>
        <tissue evidence="5">Leaf</tissue>
    </source>
</reference>
<dbReference type="InterPro" id="IPR011009">
    <property type="entry name" value="Kinase-like_dom_sf"/>
</dbReference>
<comment type="caution">
    <text evidence="5">The sequence shown here is derived from an EMBL/GenBank/DDBJ whole genome shotgun (WGS) entry which is preliminary data.</text>
</comment>
<evidence type="ECO:0000256" key="1">
    <source>
        <dbReference type="ARBA" id="ARBA00004236"/>
    </source>
</evidence>